<dbReference type="CDD" id="cd00299">
    <property type="entry name" value="GST_C_family"/>
    <property type="match status" value="1"/>
</dbReference>
<dbReference type="PROSITE" id="PS50404">
    <property type="entry name" value="GST_NTER"/>
    <property type="match status" value="1"/>
</dbReference>
<evidence type="ECO:0000313" key="4">
    <source>
        <dbReference type="EMBL" id="WPB87466.1"/>
    </source>
</evidence>
<protein>
    <submittedName>
        <fullName evidence="4">Glutathione S-transferase family protein</fullName>
    </submittedName>
</protein>
<name>A0ABZ0PP17_9PROT</name>
<dbReference type="Pfam" id="PF13417">
    <property type="entry name" value="GST_N_3"/>
    <property type="match status" value="1"/>
</dbReference>
<dbReference type="InterPro" id="IPR040079">
    <property type="entry name" value="Glutathione_S-Trfase"/>
</dbReference>
<dbReference type="SUPFAM" id="SSF52833">
    <property type="entry name" value="Thioredoxin-like"/>
    <property type="match status" value="1"/>
</dbReference>
<keyword evidence="5" id="KW-1185">Reference proteome</keyword>
<evidence type="ECO:0000259" key="2">
    <source>
        <dbReference type="PROSITE" id="PS50404"/>
    </source>
</evidence>
<dbReference type="PANTHER" id="PTHR43969">
    <property type="entry name" value="GLUTATHIONE S TRANSFERASE D10, ISOFORM A-RELATED"/>
    <property type="match status" value="1"/>
</dbReference>
<dbReference type="InterPro" id="IPR036282">
    <property type="entry name" value="Glutathione-S-Trfase_C_sf"/>
</dbReference>
<evidence type="ECO:0000313" key="5">
    <source>
        <dbReference type="Proteomes" id="UP001305521"/>
    </source>
</evidence>
<comment type="subunit">
    <text evidence="1">Homodimer.</text>
</comment>
<evidence type="ECO:0000259" key="3">
    <source>
        <dbReference type="PROSITE" id="PS50405"/>
    </source>
</evidence>
<dbReference type="InterPro" id="IPR010987">
    <property type="entry name" value="Glutathione-S-Trfase_C-like"/>
</dbReference>
<evidence type="ECO:0000256" key="1">
    <source>
        <dbReference type="ARBA" id="ARBA00011738"/>
    </source>
</evidence>
<dbReference type="Gene3D" id="3.40.30.10">
    <property type="entry name" value="Glutaredoxin"/>
    <property type="match status" value="1"/>
</dbReference>
<reference evidence="4 5" key="1">
    <citation type="submission" date="2023-11" db="EMBL/GenBank/DDBJ databases">
        <title>Arctic aerobic anoxygenic photoheterotroph Sediminicoccus rosea KRV36 adapts its photosynthesis to long days of polar summer.</title>
        <authorList>
            <person name="Tomasch J."/>
            <person name="Kopejtka K."/>
            <person name="Bily T."/>
            <person name="Gardiner A.T."/>
            <person name="Gardian Z."/>
            <person name="Shivaramu S."/>
            <person name="Koblizek M."/>
            <person name="Engelhardt F."/>
            <person name="Kaftan D."/>
        </authorList>
    </citation>
    <scope>NUCLEOTIDE SEQUENCE [LARGE SCALE GENOMIC DNA]</scope>
    <source>
        <strain evidence="4 5">R-30</strain>
    </source>
</reference>
<dbReference type="SFLD" id="SFLDS00019">
    <property type="entry name" value="Glutathione_Transferase_(cytos"/>
    <property type="match status" value="1"/>
</dbReference>
<gene>
    <name evidence="4" type="ORF">R9Z33_11430</name>
</gene>
<dbReference type="Gene3D" id="1.20.1050.10">
    <property type="match status" value="1"/>
</dbReference>
<dbReference type="Proteomes" id="UP001305521">
    <property type="component" value="Chromosome"/>
</dbReference>
<dbReference type="RefSeq" id="WP_318651418.1">
    <property type="nucleotide sequence ID" value="NZ_CP137852.1"/>
</dbReference>
<dbReference type="SUPFAM" id="SSF47616">
    <property type="entry name" value="GST C-terminal domain-like"/>
    <property type="match status" value="1"/>
</dbReference>
<dbReference type="EMBL" id="CP137852">
    <property type="protein sequence ID" value="WPB87466.1"/>
    <property type="molecule type" value="Genomic_DNA"/>
</dbReference>
<dbReference type="PROSITE" id="PS50405">
    <property type="entry name" value="GST_CTER"/>
    <property type="match status" value="1"/>
</dbReference>
<feature type="domain" description="GST N-terminal" evidence="2">
    <location>
        <begin position="1"/>
        <end position="79"/>
    </location>
</feature>
<sequence>MRILHHLPLSPYSRKIRLALAEKRIPFELRVEKVWERRPEFLELNPAGTVPVLVEENGLVIADSYAIAEYLDEAYPDIPLFGRTLAERAEVRRLLSWFDNLFGQEVSRNLIWERHLKRQLGHGHPDGAAIRQGYANLKHHLDEIGFLAERRTWLAGAQISMADFAAAGHLSALDYANDVDWSHNQSARDWYARVKSRPCFRALLADRISGLEPPPHYADLDF</sequence>
<dbReference type="CDD" id="cd00570">
    <property type="entry name" value="GST_N_family"/>
    <property type="match status" value="1"/>
</dbReference>
<proteinExistence type="predicted"/>
<dbReference type="InterPro" id="IPR004045">
    <property type="entry name" value="Glutathione_S-Trfase_N"/>
</dbReference>
<feature type="domain" description="GST C-terminal" evidence="3">
    <location>
        <begin position="84"/>
        <end position="217"/>
    </location>
</feature>
<accession>A0ABZ0PP17</accession>
<dbReference type="SFLD" id="SFLDG00358">
    <property type="entry name" value="Main_(cytGST)"/>
    <property type="match status" value="1"/>
</dbReference>
<dbReference type="InterPro" id="IPR036249">
    <property type="entry name" value="Thioredoxin-like_sf"/>
</dbReference>
<dbReference type="PANTHER" id="PTHR43969:SF9">
    <property type="entry name" value="GLUTATHIONE S TRANSFERASE D10, ISOFORM A-RELATED"/>
    <property type="match status" value="1"/>
</dbReference>
<organism evidence="4 5">
    <name type="scientific">Sediminicoccus rosea</name>
    <dbReference type="NCBI Taxonomy" id="1225128"/>
    <lineage>
        <taxon>Bacteria</taxon>
        <taxon>Pseudomonadati</taxon>
        <taxon>Pseudomonadota</taxon>
        <taxon>Alphaproteobacteria</taxon>
        <taxon>Acetobacterales</taxon>
        <taxon>Roseomonadaceae</taxon>
        <taxon>Sediminicoccus</taxon>
    </lineage>
</organism>